<dbReference type="Gene3D" id="3.80.10.10">
    <property type="entry name" value="Ribonuclease Inhibitor"/>
    <property type="match status" value="1"/>
</dbReference>
<dbReference type="EMBL" id="JBBXMP010000049">
    <property type="protein sequence ID" value="KAL0065358.1"/>
    <property type="molecule type" value="Genomic_DNA"/>
</dbReference>
<protein>
    <recommendedName>
        <fullName evidence="3">F-box domain-containing protein</fullName>
    </recommendedName>
</protein>
<keyword evidence="2" id="KW-1185">Reference proteome</keyword>
<evidence type="ECO:0008006" key="3">
    <source>
        <dbReference type="Google" id="ProtNLM"/>
    </source>
</evidence>
<name>A0ABR2ZX35_9AGAR</name>
<evidence type="ECO:0000313" key="1">
    <source>
        <dbReference type="EMBL" id="KAL0065358.1"/>
    </source>
</evidence>
<reference evidence="1 2" key="1">
    <citation type="submission" date="2024-05" db="EMBL/GenBank/DDBJ databases">
        <title>A draft genome resource for the thread blight pathogen Marasmius tenuissimus strain MS-2.</title>
        <authorList>
            <person name="Yulfo-Soto G.E."/>
            <person name="Baruah I.K."/>
            <person name="Amoako-Attah I."/>
            <person name="Bukari Y."/>
            <person name="Meinhardt L.W."/>
            <person name="Bailey B.A."/>
            <person name="Cohen S.P."/>
        </authorList>
    </citation>
    <scope>NUCLEOTIDE SEQUENCE [LARGE SCALE GENOMIC DNA]</scope>
    <source>
        <strain evidence="1 2">MS-2</strain>
    </source>
</reference>
<proteinExistence type="predicted"/>
<gene>
    <name evidence="1" type="ORF">AAF712_007711</name>
</gene>
<comment type="caution">
    <text evidence="1">The sequence shown here is derived from an EMBL/GenBank/DDBJ whole genome shotgun (WGS) entry which is preliminary data.</text>
</comment>
<dbReference type="Proteomes" id="UP001437256">
    <property type="component" value="Unassembled WGS sequence"/>
</dbReference>
<accession>A0ABR2ZX35</accession>
<evidence type="ECO:0000313" key="2">
    <source>
        <dbReference type="Proteomes" id="UP001437256"/>
    </source>
</evidence>
<dbReference type="InterPro" id="IPR032675">
    <property type="entry name" value="LRR_dom_sf"/>
</dbReference>
<sequence>MANIVDLPIEVLLLVIEAAETKKNESLKALRRVSRLLATLVEPFLFRNVVFDSGYSKLDSSLSLLTSLSNESRIAALWAEELHCYDPIKSRETQERFRLGLDGAFGSGGLTRLRSVQVCAGSDSLATSGIWSSLQRNRIPLKEIIVWTKIETPLIDYLDSYSGLEELTIQKAWASPNDEVSLTERFSGSVLHRHAGTLRMLTVTSEEEGLWSLGRHNVHDLGACVNMEKLSISINSEEIGSDLEGNDIVSLSLNMANRLPRLESLSLRTSASKRYGGSSGWRAGDHKPHTVALMEKRVLDFQLSFKRVSRSPDVEIDGQVFKRADEDEVYRPSVPVEEVRVMRWRKQRGS</sequence>
<organism evidence="1 2">
    <name type="scientific">Marasmius tenuissimus</name>
    <dbReference type="NCBI Taxonomy" id="585030"/>
    <lineage>
        <taxon>Eukaryota</taxon>
        <taxon>Fungi</taxon>
        <taxon>Dikarya</taxon>
        <taxon>Basidiomycota</taxon>
        <taxon>Agaricomycotina</taxon>
        <taxon>Agaricomycetes</taxon>
        <taxon>Agaricomycetidae</taxon>
        <taxon>Agaricales</taxon>
        <taxon>Marasmiineae</taxon>
        <taxon>Marasmiaceae</taxon>
        <taxon>Marasmius</taxon>
    </lineage>
</organism>